<keyword evidence="3" id="KW-0540">Nuclease</keyword>
<dbReference type="OrthoDB" id="9799703at2"/>
<keyword evidence="4" id="KW-1185">Reference proteome</keyword>
<gene>
    <name evidence="3" type="ORF">B0I33_102318</name>
</gene>
<dbReference type="AlphaFoldDB" id="A0A2T0M0S7"/>
<keyword evidence="3" id="KW-0378">Hydrolase</keyword>
<dbReference type="InterPro" id="IPR008538">
    <property type="entry name" value="Uma2"/>
</dbReference>
<keyword evidence="3" id="KW-0255">Endonuclease</keyword>
<accession>A0A2T0M0S7</accession>
<evidence type="ECO:0000259" key="2">
    <source>
        <dbReference type="Pfam" id="PF05685"/>
    </source>
</evidence>
<name>A0A2T0M0S7_9PSEU</name>
<dbReference type="GO" id="GO:0004519">
    <property type="term" value="F:endonuclease activity"/>
    <property type="evidence" value="ECO:0007669"/>
    <property type="project" value="UniProtKB-KW"/>
</dbReference>
<proteinExistence type="predicted"/>
<protein>
    <submittedName>
        <fullName evidence="3">Putative restriction endonuclease</fullName>
    </submittedName>
</protein>
<evidence type="ECO:0000256" key="1">
    <source>
        <dbReference type="SAM" id="MobiDB-lite"/>
    </source>
</evidence>
<dbReference type="Pfam" id="PF05685">
    <property type="entry name" value="Uma2"/>
    <property type="match status" value="1"/>
</dbReference>
<comment type="caution">
    <text evidence="3">The sequence shown here is derived from an EMBL/GenBank/DDBJ whole genome shotgun (WGS) entry which is preliminary data.</text>
</comment>
<feature type="domain" description="Putative restriction endonuclease" evidence="2">
    <location>
        <begin position="18"/>
        <end position="113"/>
    </location>
</feature>
<evidence type="ECO:0000313" key="4">
    <source>
        <dbReference type="Proteomes" id="UP000238362"/>
    </source>
</evidence>
<organism evidence="3 4">
    <name type="scientific">Prauserella shujinwangii</name>
    <dbReference type="NCBI Taxonomy" id="1453103"/>
    <lineage>
        <taxon>Bacteria</taxon>
        <taxon>Bacillati</taxon>
        <taxon>Actinomycetota</taxon>
        <taxon>Actinomycetes</taxon>
        <taxon>Pseudonocardiales</taxon>
        <taxon>Pseudonocardiaceae</taxon>
        <taxon>Prauserella</taxon>
    </lineage>
</organism>
<sequence>MSTWSWPDRTNRASSDGPTWSWSESKAVDRAHDEGGLLRASDVVIVVEIVSPGSRRTDYVIKHGEYADAGIPHYWIVDLADPLSLVACHLAGELGYQDAPAATGTYTTTEPFPARLDLTTLS</sequence>
<dbReference type="Proteomes" id="UP000238362">
    <property type="component" value="Unassembled WGS sequence"/>
</dbReference>
<dbReference type="EMBL" id="PVNH01000002">
    <property type="protein sequence ID" value="PRX50199.1"/>
    <property type="molecule type" value="Genomic_DNA"/>
</dbReference>
<dbReference type="InterPro" id="IPR011335">
    <property type="entry name" value="Restrct_endonuc-II-like"/>
</dbReference>
<reference evidence="3 4" key="1">
    <citation type="submission" date="2018-03" db="EMBL/GenBank/DDBJ databases">
        <title>Genomic Encyclopedia of Type Strains, Phase III (KMG-III): the genomes of soil and plant-associated and newly described type strains.</title>
        <authorList>
            <person name="Whitman W."/>
        </authorList>
    </citation>
    <scope>NUCLEOTIDE SEQUENCE [LARGE SCALE GENOMIC DNA]</scope>
    <source>
        <strain evidence="3 4">CGMCC 4.7125</strain>
    </source>
</reference>
<dbReference type="SUPFAM" id="SSF52980">
    <property type="entry name" value="Restriction endonuclease-like"/>
    <property type="match status" value="1"/>
</dbReference>
<feature type="compositionally biased region" description="Polar residues" evidence="1">
    <location>
        <begin position="12"/>
        <end position="23"/>
    </location>
</feature>
<dbReference type="RefSeq" id="WP_106177307.1">
    <property type="nucleotide sequence ID" value="NZ_PVNH01000002.1"/>
</dbReference>
<dbReference type="InterPro" id="IPR012296">
    <property type="entry name" value="Nuclease_put_TT1808"/>
</dbReference>
<dbReference type="Gene3D" id="3.90.1570.10">
    <property type="entry name" value="tt1808, chain A"/>
    <property type="match status" value="1"/>
</dbReference>
<feature type="region of interest" description="Disordered" evidence="1">
    <location>
        <begin position="1"/>
        <end position="23"/>
    </location>
</feature>
<dbReference type="CDD" id="cd06260">
    <property type="entry name" value="DUF820-like"/>
    <property type="match status" value="1"/>
</dbReference>
<evidence type="ECO:0000313" key="3">
    <source>
        <dbReference type="EMBL" id="PRX50199.1"/>
    </source>
</evidence>